<name>A0A9X1P8Q6_9BACT</name>
<keyword evidence="2" id="KW-1185">Reference proteome</keyword>
<dbReference type="RefSeq" id="WP_234613289.1">
    <property type="nucleotide sequence ID" value="NZ_CP098806.1"/>
</dbReference>
<dbReference type="InterPro" id="IPR021799">
    <property type="entry name" value="PIN-like_prokaryotic"/>
</dbReference>
<evidence type="ECO:0000313" key="1">
    <source>
        <dbReference type="EMBL" id="MCF0040794.1"/>
    </source>
</evidence>
<sequence>MRNLSLIHHFFKLDCRFHSSVDVINELYEEDKLVLQTYIDSGKLTIHSIDEFERLRIQKTQFPAALSEADKTVLFLAQKLNAIVLSSDKVVRKYASKHGVTYHGMLWILDQLLELSALSGLEASQKLEMLIRNNIVYQNNAELVSEMQKRLKAWKSYK</sequence>
<protein>
    <recommendedName>
        <fullName evidence="3">DUF3368 domain-containing protein</fullName>
    </recommendedName>
</protein>
<dbReference type="Gene3D" id="3.40.50.1010">
    <property type="entry name" value="5'-nuclease"/>
    <property type="match status" value="1"/>
</dbReference>
<dbReference type="SUPFAM" id="SSF88723">
    <property type="entry name" value="PIN domain-like"/>
    <property type="match status" value="1"/>
</dbReference>
<dbReference type="AlphaFoldDB" id="A0A9X1P8Q6"/>
<evidence type="ECO:0008006" key="3">
    <source>
        <dbReference type="Google" id="ProtNLM"/>
    </source>
</evidence>
<dbReference type="InterPro" id="IPR029060">
    <property type="entry name" value="PIN-like_dom_sf"/>
</dbReference>
<evidence type="ECO:0000313" key="2">
    <source>
        <dbReference type="Proteomes" id="UP001139700"/>
    </source>
</evidence>
<dbReference type="EMBL" id="JAJTTA010000002">
    <property type="protein sequence ID" value="MCF0040794.1"/>
    <property type="molecule type" value="Genomic_DNA"/>
</dbReference>
<dbReference type="Pfam" id="PF11848">
    <property type="entry name" value="DUF3368"/>
    <property type="match status" value="1"/>
</dbReference>
<organism evidence="1 2">
    <name type="scientific">Dyadobacter fanqingshengii</name>
    <dbReference type="NCBI Taxonomy" id="2906443"/>
    <lineage>
        <taxon>Bacteria</taxon>
        <taxon>Pseudomonadati</taxon>
        <taxon>Bacteroidota</taxon>
        <taxon>Cytophagia</taxon>
        <taxon>Cytophagales</taxon>
        <taxon>Spirosomataceae</taxon>
        <taxon>Dyadobacter</taxon>
    </lineage>
</organism>
<proteinExistence type="predicted"/>
<gene>
    <name evidence="1" type="ORF">LXM24_11905</name>
</gene>
<dbReference type="Proteomes" id="UP001139700">
    <property type="component" value="Unassembled WGS sequence"/>
</dbReference>
<reference evidence="1" key="1">
    <citation type="submission" date="2021-12" db="EMBL/GenBank/DDBJ databases">
        <title>Novel species in genus Dyadobacter.</title>
        <authorList>
            <person name="Ma C."/>
        </authorList>
    </citation>
    <scope>NUCLEOTIDE SEQUENCE</scope>
    <source>
        <strain evidence="1">CY399</strain>
    </source>
</reference>
<comment type="caution">
    <text evidence="1">The sequence shown here is derived from an EMBL/GenBank/DDBJ whole genome shotgun (WGS) entry which is preliminary data.</text>
</comment>
<accession>A0A9X1P8Q6</accession>